<reference evidence="2" key="1">
    <citation type="submission" date="2022-04" db="EMBL/GenBank/DDBJ databases">
        <title>A functionally conserved STORR gene fusion in Papaver species that diverged 16.8 million years ago.</title>
        <authorList>
            <person name="Catania T."/>
        </authorList>
    </citation>
    <scope>NUCLEOTIDE SEQUENCE</scope>
    <source>
        <strain evidence="2">S-188037</strain>
    </source>
</reference>
<evidence type="ECO:0000313" key="2">
    <source>
        <dbReference type="EMBL" id="KAI3839714.1"/>
    </source>
</evidence>
<name>A0AAD4X478_9MAGN</name>
<dbReference type="Proteomes" id="UP001202328">
    <property type="component" value="Unassembled WGS sequence"/>
</dbReference>
<feature type="region of interest" description="Disordered" evidence="1">
    <location>
        <begin position="1"/>
        <end position="21"/>
    </location>
</feature>
<feature type="compositionally biased region" description="Pro residues" evidence="1">
    <location>
        <begin position="66"/>
        <end position="92"/>
    </location>
</feature>
<feature type="region of interest" description="Disordered" evidence="1">
    <location>
        <begin position="164"/>
        <end position="190"/>
    </location>
</feature>
<protein>
    <submittedName>
        <fullName evidence="2">Uncharacterized protein</fullName>
    </submittedName>
</protein>
<sequence length="190" mass="20913">MSSADPLDLDSQSPWPPTCPEGQHECREDDIYKGKLCSSDDLCLCINCCINPTICEKCPDPHVLPPPPSPPSHKPPPPTLDISDLPPPPPPRCPEREPWRNNLCTELDEKFKFPTTKPCVKACETGCDCLCEAMGSSVVDQYCIKQASKLHSCRCCCKDITGVEPLQSSDNEGESDADELQLNKDENLQS</sequence>
<keyword evidence="3" id="KW-1185">Reference proteome</keyword>
<accession>A0AAD4X478</accession>
<dbReference type="EMBL" id="JAJJMB010017331">
    <property type="protein sequence ID" value="KAI3839714.1"/>
    <property type="molecule type" value="Genomic_DNA"/>
</dbReference>
<evidence type="ECO:0000313" key="3">
    <source>
        <dbReference type="Proteomes" id="UP001202328"/>
    </source>
</evidence>
<gene>
    <name evidence="2" type="ORF">MKW98_010019</name>
</gene>
<organism evidence="2 3">
    <name type="scientific">Papaver atlanticum</name>
    <dbReference type="NCBI Taxonomy" id="357466"/>
    <lineage>
        <taxon>Eukaryota</taxon>
        <taxon>Viridiplantae</taxon>
        <taxon>Streptophyta</taxon>
        <taxon>Embryophyta</taxon>
        <taxon>Tracheophyta</taxon>
        <taxon>Spermatophyta</taxon>
        <taxon>Magnoliopsida</taxon>
        <taxon>Ranunculales</taxon>
        <taxon>Papaveraceae</taxon>
        <taxon>Papaveroideae</taxon>
        <taxon>Papaver</taxon>
    </lineage>
</organism>
<feature type="compositionally biased region" description="Basic and acidic residues" evidence="1">
    <location>
        <begin position="181"/>
        <end position="190"/>
    </location>
</feature>
<feature type="region of interest" description="Disordered" evidence="1">
    <location>
        <begin position="66"/>
        <end position="94"/>
    </location>
</feature>
<comment type="caution">
    <text evidence="2">The sequence shown here is derived from an EMBL/GenBank/DDBJ whole genome shotgun (WGS) entry which is preliminary data.</text>
</comment>
<dbReference type="AlphaFoldDB" id="A0AAD4X478"/>
<proteinExistence type="predicted"/>
<evidence type="ECO:0000256" key="1">
    <source>
        <dbReference type="SAM" id="MobiDB-lite"/>
    </source>
</evidence>